<reference evidence="1 2" key="1">
    <citation type="submission" date="2024-08" db="EMBL/GenBank/DDBJ databases">
        <title>Genome mining of Saccharopolyspora cebuensis PGLac3 from Nigerian medicinal plant.</title>
        <authorList>
            <person name="Ezeobiora C.E."/>
            <person name="Igbokwe N.H."/>
            <person name="Amin D.H."/>
            <person name="Mendie U.E."/>
        </authorList>
    </citation>
    <scope>NUCLEOTIDE SEQUENCE [LARGE SCALE GENOMIC DNA]</scope>
    <source>
        <strain evidence="1 2">PGLac3</strain>
    </source>
</reference>
<dbReference type="Proteomes" id="UP001564626">
    <property type="component" value="Unassembled WGS sequence"/>
</dbReference>
<evidence type="ECO:0000313" key="2">
    <source>
        <dbReference type="Proteomes" id="UP001564626"/>
    </source>
</evidence>
<evidence type="ECO:0000313" key="1">
    <source>
        <dbReference type="EMBL" id="MEY8041660.1"/>
    </source>
</evidence>
<organism evidence="1 2">
    <name type="scientific">Saccharopolyspora cebuensis</name>
    <dbReference type="NCBI Taxonomy" id="418759"/>
    <lineage>
        <taxon>Bacteria</taxon>
        <taxon>Bacillati</taxon>
        <taxon>Actinomycetota</taxon>
        <taxon>Actinomycetes</taxon>
        <taxon>Pseudonocardiales</taxon>
        <taxon>Pseudonocardiaceae</taxon>
        <taxon>Saccharopolyspora</taxon>
    </lineage>
</organism>
<accession>A0ABV4CKL8</accession>
<dbReference type="EMBL" id="JBGEHV010000040">
    <property type="protein sequence ID" value="MEY8041660.1"/>
    <property type="molecule type" value="Genomic_DNA"/>
</dbReference>
<dbReference type="RefSeq" id="WP_369775162.1">
    <property type="nucleotide sequence ID" value="NZ_JBGEHV010000040.1"/>
</dbReference>
<proteinExistence type="predicted"/>
<protein>
    <submittedName>
        <fullName evidence="1">Uncharacterized protein</fullName>
    </submittedName>
</protein>
<comment type="caution">
    <text evidence="1">The sequence shown here is derived from an EMBL/GenBank/DDBJ whole genome shotgun (WGS) entry which is preliminary data.</text>
</comment>
<gene>
    <name evidence="1" type="ORF">AB8O55_19810</name>
</gene>
<name>A0ABV4CKL8_9PSEU</name>
<keyword evidence="2" id="KW-1185">Reference proteome</keyword>
<sequence>MRRIWWIVLGVVVLLVVGLAAWAVPLLAQGRADVPARRLVVATPAAPGDWRVTSDELRAVPELTGLDERWSRVWERPDGADVQQAALRFSSPLWAARAFGGDDPAQQQAEFFDAVDELPVEPDTGADEAAVFCGREFARGDGCASWFVWLRYGQYVISLTADGSAADDDAPDDRLPGWLADTVAEADRAVTGALR</sequence>